<protein>
    <submittedName>
        <fullName evidence="1">Uncharacterized protein</fullName>
    </submittedName>
</protein>
<feature type="non-terminal residue" evidence="1">
    <location>
        <position position="1"/>
    </location>
</feature>
<proteinExistence type="predicted"/>
<comment type="caution">
    <text evidence="1">The sequence shown here is derived from an EMBL/GenBank/DDBJ whole genome shotgun (WGS) entry which is preliminary data.</text>
</comment>
<reference evidence="1 2" key="1">
    <citation type="submission" date="2017-12" db="EMBL/GenBank/DDBJ databases">
        <authorList>
            <person name="Pombert J.-F."/>
            <person name="Haag K.L."/>
            <person name="Ebert D."/>
        </authorList>
    </citation>
    <scope>NUCLEOTIDE SEQUENCE [LARGE SCALE GENOMIC DNA]</scope>
    <source>
        <strain evidence="1">IL-G-3</strain>
    </source>
</reference>
<gene>
    <name evidence="1" type="ORF">CWI38_1529p0010</name>
</gene>
<sequence>VIEQNKNTDSRGYNVHRDDEVAIDFSFFIMMTCNPKYAEICENLDKTEKRKNRPD</sequence>
<dbReference type="EMBL" id="PITK01001529">
    <property type="protein sequence ID" value="TBU10823.1"/>
    <property type="molecule type" value="Genomic_DNA"/>
</dbReference>
<keyword evidence="2" id="KW-1185">Reference proteome</keyword>
<dbReference type="Proteomes" id="UP000292282">
    <property type="component" value="Unassembled WGS sequence"/>
</dbReference>
<evidence type="ECO:0000313" key="1">
    <source>
        <dbReference type="EMBL" id="TBU10823.1"/>
    </source>
</evidence>
<organism evidence="1 2">
    <name type="scientific">Hamiltosporidium tvaerminnensis</name>
    <dbReference type="NCBI Taxonomy" id="1176355"/>
    <lineage>
        <taxon>Eukaryota</taxon>
        <taxon>Fungi</taxon>
        <taxon>Fungi incertae sedis</taxon>
        <taxon>Microsporidia</taxon>
        <taxon>Dubosqiidae</taxon>
        <taxon>Hamiltosporidium</taxon>
    </lineage>
</organism>
<evidence type="ECO:0000313" key="2">
    <source>
        <dbReference type="Proteomes" id="UP000292282"/>
    </source>
</evidence>
<dbReference type="AlphaFoldDB" id="A0A4Q9LQK6"/>
<accession>A0A4Q9LQK6</accession>
<dbReference type="VEuPathDB" id="MicrosporidiaDB:CWI38_1529p0010"/>
<name>A0A4Q9LQK6_9MICR</name>